<dbReference type="InterPro" id="IPR054428">
    <property type="entry name" value="TMADH/DMDH/HD_second_a-b"/>
</dbReference>
<evidence type="ECO:0000256" key="4">
    <source>
        <dbReference type="ARBA" id="ARBA00022630"/>
    </source>
</evidence>
<keyword evidence="4" id="KW-0285">Flavoprotein</keyword>
<dbReference type="AlphaFoldDB" id="A0A5J6MH18"/>
<evidence type="ECO:0000256" key="3">
    <source>
        <dbReference type="ARBA" id="ARBA00011048"/>
    </source>
</evidence>
<dbReference type="PRINTS" id="PR00419">
    <property type="entry name" value="ADXRDTASE"/>
</dbReference>
<evidence type="ECO:0000259" key="10">
    <source>
        <dbReference type="Pfam" id="PF00724"/>
    </source>
</evidence>
<dbReference type="Pfam" id="PF22620">
    <property type="entry name" value="OYE-like_second_a-b"/>
    <property type="match status" value="1"/>
</dbReference>
<dbReference type="Gene3D" id="3.20.20.70">
    <property type="entry name" value="Aldolase class I"/>
    <property type="match status" value="1"/>
</dbReference>
<dbReference type="Gene3D" id="3.50.50.60">
    <property type="entry name" value="FAD/NAD(P)-binding domain"/>
    <property type="match status" value="1"/>
</dbReference>
<feature type="domain" description="TMADH/DMDH/HD second alpha/beta" evidence="11">
    <location>
        <begin position="507"/>
        <end position="601"/>
    </location>
</feature>
<dbReference type="Pfam" id="PF13450">
    <property type="entry name" value="NAD_binding_8"/>
    <property type="match status" value="1"/>
</dbReference>
<keyword evidence="6" id="KW-0479">Metal-binding</keyword>
<evidence type="ECO:0000256" key="8">
    <source>
        <dbReference type="ARBA" id="ARBA00023004"/>
    </source>
</evidence>
<gene>
    <name evidence="12" type="ORF">FRZ44_10820</name>
</gene>
<dbReference type="GO" id="GO:0046872">
    <property type="term" value="F:metal ion binding"/>
    <property type="evidence" value="ECO:0007669"/>
    <property type="project" value="UniProtKB-KW"/>
</dbReference>
<evidence type="ECO:0000256" key="5">
    <source>
        <dbReference type="ARBA" id="ARBA00022643"/>
    </source>
</evidence>
<dbReference type="KEGG" id="htq:FRZ44_10820"/>
<evidence type="ECO:0000256" key="9">
    <source>
        <dbReference type="ARBA" id="ARBA00023014"/>
    </source>
</evidence>
<dbReference type="Proteomes" id="UP000326202">
    <property type="component" value="Chromosome"/>
</dbReference>
<accession>A0A5J6MH18</accession>
<evidence type="ECO:0000256" key="6">
    <source>
        <dbReference type="ARBA" id="ARBA00022723"/>
    </source>
</evidence>
<dbReference type="InterPro" id="IPR051793">
    <property type="entry name" value="NADH:flavin_oxidoreductase"/>
</dbReference>
<sequence length="688" mass="76523">MSRDPRYDILFEPVRIGPVTAKNRFFQVPHCNGMGITYPSSMIGMRGMKAEGGWAVVCTEETDIHPSGDLSPLAEGRLWDDLDIPVFARMNEAIHKHGALAGVELAHTANRDACLFSREVPVNVSHAPAGEGYYPAQARRMDRADIRNYRRWHREAALRAERAGFDIIYVYVRAYTSINGNFLSRTLNDRTDEYGGSLENRLRLTREVTEDMVEAVGGRCAVAIRWTVDDPMKPDGQPDLAEGREVIEMLAELPDLWDVNLREWVRDSMPSRFGPEGSQEEFIRFVKTVTTKPVVGVGRFTSPDTMVSQVRRGLLDFIGAARPSIADPFLPKKIEEGRIDDIRECIGCNMCVSSDFTMVPMRCTQNPTAGEEWRKGWHPEKIAAKKSDDNVLIVGAGPAGLEAARALGQRGYEVTLAEARQEVGGRVALESRLPGLATWGRVRDYRLQQIRRMPNLQLYLDSRLSAEDIRGYGFAKVVIATGGHWRRDGIARWRSTPIPGLDLAHVLTPDDIFAGKAVTGPVVVYDDDHYYMGGVLAEKLRLEGHEVTLVTPASDISTWTKFTLEQPMIEQRLHEIGVSVLEKHLVASAKEGEIELEHSHNGARRRMACGTLLLVTMRLPNDGIYLELSESAEALEAAGITSLARIGDCHAPSTIAAAVYAGHRYAREMDEPEAEIAFRRELIALAPS</sequence>
<comment type="similarity">
    <text evidence="3">In the N-terminal section; belongs to the NADH:flavin oxidoreductase/NADH oxidase family.</text>
</comment>
<dbReference type="Pfam" id="PF00724">
    <property type="entry name" value="Oxidored_FMN"/>
    <property type="match status" value="1"/>
</dbReference>
<evidence type="ECO:0000256" key="2">
    <source>
        <dbReference type="ARBA" id="ARBA00001966"/>
    </source>
</evidence>
<organism evidence="12 13">
    <name type="scientific">Hypericibacter terrae</name>
    <dbReference type="NCBI Taxonomy" id="2602015"/>
    <lineage>
        <taxon>Bacteria</taxon>
        <taxon>Pseudomonadati</taxon>
        <taxon>Pseudomonadota</taxon>
        <taxon>Alphaproteobacteria</taxon>
        <taxon>Rhodospirillales</taxon>
        <taxon>Dongiaceae</taxon>
        <taxon>Hypericibacter</taxon>
    </lineage>
</organism>
<evidence type="ECO:0000259" key="11">
    <source>
        <dbReference type="Pfam" id="PF22620"/>
    </source>
</evidence>
<dbReference type="SUPFAM" id="SSF51905">
    <property type="entry name" value="FAD/NAD(P)-binding domain"/>
    <property type="match status" value="1"/>
</dbReference>
<comment type="cofactor">
    <cofactor evidence="2">
        <name>[4Fe-4S] cluster</name>
        <dbReference type="ChEBI" id="CHEBI:49883"/>
    </cofactor>
</comment>
<keyword evidence="13" id="KW-1185">Reference proteome</keyword>
<evidence type="ECO:0000256" key="1">
    <source>
        <dbReference type="ARBA" id="ARBA00001917"/>
    </source>
</evidence>
<dbReference type="EMBL" id="CP042906">
    <property type="protein sequence ID" value="QEX15795.1"/>
    <property type="molecule type" value="Genomic_DNA"/>
</dbReference>
<protein>
    <submittedName>
        <fullName evidence="12">Methylamine</fullName>
    </submittedName>
</protein>
<dbReference type="Gene3D" id="3.40.50.720">
    <property type="entry name" value="NAD(P)-binding Rossmann-like Domain"/>
    <property type="match status" value="1"/>
</dbReference>
<keyword evidence="5" id="KW-0288">FMN</keyword>
<dbReference type="GO" id="GO:0016491">
    <property type="term" value="F:oxidoreductase activity"/>
    <property type="evidence" value="ECO:0007669"/>
    <property type="project" value="UniProtKB-KW"/>
</dbReference>
<evidence type="ECO:0000256" key="7">
    <source>
        <dbReference type="ARBA" id="ARBA00023002"/>
    </source>
</evidence>
<dbReference type="GO" id="GO:0010181">
    <property type="term" value="F:FMN binding"/>
    <property type="evidence" value="ECO:0007669"/>
    <property type="project" value="InterPro"/>
</dbReference>
<dbReference type="RefSeq" id="WP_151176217.1">
    <property type="nucleotide sequence ID" value="NZ_CP042906.1"/>
</dbReference>
<keyword evidence="8" id="KW-0408">Iron</keyword>
<feature type="domain" description="NADH:flavin oxidoreductase/NADH oxidase N-terminal" evidence="10">
    <location>
        <begin position="10"/>
        <end position="340"/>
    </location>
</feature>
<proteinExistence type="inferred from homology"/>
<dbReference type="InterPro" id="IPR013785">
    <property type="entry name" value="Aldolase_TIM"/>
</dbReference>
<dbReference type="OrthoDB" id="9784632at2"/>
<reference evidence="12 13" key="1">
    <citation type="submission" date="2019-08" db="EMBL/GenBank/DDBJ databases">
        <title>Hyperibacter terrae gen. nov., sp. nov. and Hyperibacter viscosus sp. nov., two new members in the family Rhodospirillaceae isolated from the rhizosphere of Hypericum perforatum.</title>
        <authorList>
            <person name="Noviana Z."/>
        </authorList>
    </citation>
    <scope>NUCLEOTIDE SEQUENCE [LARGE SCALE GENOMIC DNA]</scope>
    <source>
        <strain evidence="12 13">R5913</strain>
    </source>
</reference>
<dbReference type="SUPFAM" id="SSF51971">
    <property type="entry name" value="Nucleotide-binding domain"/>
    <property type="match status" value="1"/>
</dbReference>
<dbReference type="PANTHER" id="PTHR42917">
    <property type="entry name" value="2,4-DIENOYL-COA REDUCTASE"/>
    <property type="match status" value="1"/>
</dbReference>
<comment type="cofactor">
    <cofactor evidence="1">
        <name>FMN</name>
        <dbReference type="ChEBI" id="CHEBI:58210"/>
    </cofactor>
</comment>
<dbReference type="InterPro" id="IPR001155">
    <property type="entry name" value="OxRdtase_FMN_N"/>
</dbReference>
<dbReference type="SUPFAM" id="SSF51395">
    <property type="entry name" value="FMN-linked oxidoreductases"/>
    <property type="match status" value="1"/>
</dbReference>
<dbReference type="InterPro" id="IPR036188">
    <property type="entry name" value="FAD/NAD-bd_sf"/>
</dbReference>
<evidence type="ECO:0000313" key="12">
    <source>
        <dbReference type="EMBL" id="QEX15795.1"/>
    </source>
</evidence>
<keyword evidence="7" id="KW-0560">Oxidoreductase</keyword>
<dbReference type="PANTHER" id="PTHR42917:SF2">
    <property type="entry name" value="2,4-DIENOYL-COA REDUCTASE [(2E)-ENOYL-COA-PRODUCING]"/>
    <property type="match status" value="1"/>
</dbReference>
<keyword evidence="9" id="KW-0411">Iron-sulfur</keyword>
<dbReference type="GO" id="GO:0051536">
    <property type="term" value="F:iron-sulfur cluster binding"/>
    <property type="evidence" value="ECO:0007669"/>
    <property type="project" value="UniProtKB-KW"/>
</dbReference>
<evidence type="ECO:0000313" key="13">
    <source>
        <dbReference type="Proteomes" id="UP000326202"/>
    </source>
</evidence>
<name>A0A5J6MH18_9PROT</name>